<dbReference type="GO" id="GO:0004540">
    <property type="term" value="F:RNA nuclease activity"/>
    <property type="evidence" value="ECO:0007669"/>
    <property type="project" value="InterPro"/>
</dbReference>
<dbReference type="InterPro" id="IPR050180">
    <property type="entry name" value="RNR_Ribonuclease"/>
</dbReference>
<dbReference type="Pfam" id="PF18614">
    <property type="entry name" value="RNase_II_C_S1"/>
    <property type="match status" value="1"/>
</dbReference>
<dbReference type="Pfam" id="PF00773">
    <property type="entry name" value="RNB"/>
    <property type="match status" value="1"/>
</dbReference>
<organism evidence="2 3">
    <name type="scientific">Microbacterium stercoris</name>
    <dbReference type="NCBI Taxonomy" id="2820289"/>
    <lineage>
        <taxon>Bacteria</taxon>
        <taxon>Bacillati</taxon>
        <taxon>Actinomycetota</taxon>
        <taxon>Actinomycetes</taxon>
        <taxon>Micrococcales</taxon>
        <taxon>Microbacteriaceae</taxon>
        <taxon>Microbacterium</taxon>
    </lineage>
</organism>
<dbReference type="GO" id="GO:0003723">
    <property type="term" value="F:RNA binding"/>
    <property type="evidence" value="ECO:0007669"/>
    <property type="project" value="InterPro"/>
</dbReference>
<dbReference type="Proteomes" id="UP000680132">
    <property type="component" value="Unassembled WGS sequence"/>
</dbReference>
<dbReference type="SUPFAM" id="SSF50249">
    <property type="entry name" value="Nucleic acid-binding proteins"/>
    <property type="match status" value="1"/>
</dbReference>
<keyword evidence="3" id="KW-1185">Reference proteome</keyword>
<gene>
    <name evidence="2" type="ORF">J5V96_07155</name>
</gene>
<evidence type="ECO:0000259" key="1">
    <source>
        <dbReference type="SMART" id="SM00955"/>
    </source>
</evidence>
<protein>
    <submittedName>
        <fullName evidence="2">RNB domain-containing ribonuclease</fullName>
    </submittedName>
</protein>
<name>A0A939QI55_9MICO</name>
<evidence type="ECO:0000313" key="2">
    <source>
        <dbReference type="EMBL" id="MBO3663288.1"/>
    </source>
</evidence>
<dbReference type="SMART" id="SM00955">
    <property type="entry name" value="RNB"/>
    <property type="match status" value="1"/>
</dbReference>
<proteinExistence type="predicted"/>
<feature type="domain" description="RNB" evidence="1">
    <location>
        <begin position="59"/>
        <end position="383"/>
    </location>
</feature>
<dbReference type="InterPro" id="IPR040596">
    <property type="entry name" value="RNase_II_C_S1"/>
</dbReference>
<dbReference type="AlphaFoldDB" id="A0A939QI55"/>
<dbReference type="EMBL" id="JAGFOA010000002">
    <property type="protein sequence ID" value="MBO3663288.1"/>
    <property type="molecule type" value="Genomic_DNA"/>
</dbReference>
<dbReference type="RefSeq" id="WP_208502118.1">
    <property type="nucleotide sequence ID" value="NZ_JAGFOA010000002.1"/>
</dbReference>
<dbReference type="GO" id="GO:0006402">
    <property type="term" value="P:mRNA catabolic process"/>
    <property type="evidence" value="ECO:0007669"/>
    <property type="project" value="TreeGrafter"/>
</dbReference>
<dbReference type="PANTHER" id="PTHR23355">
    <property type="entry name" value="RIBONUCLEASE"/>
    <property type="match status" value="1"/>
</dbReference>
<comment type="caution">
    <text evidence="2">The sequence shown here is derived from an EMBL/GenBank/DDBJ whole genome shotgun (WGS) entry which is preliminary data.</text>
</comment>
<dbReference type="InterPro" id="IPR001900">
    <property type="entry name" value="RNase_II/R"/>
</dbReference>
<dbReference type="InterPro" id="IPR012340">
    <property type="entry name" value="NA-bd_OB-fold"/>
</dbReference>
<dbReference type="PANTHER" id="PTHR23355:SF9">
    <property type="entry name" value="DIS3-LIKE EXONUCLEASE 2"/>
    <property type="match status" value="1"/>
</dbReference>
<sequence length="480" mass="50966">MPARLPHLSPSAVRSELAASLAQLRADLELPAEFPADVLAEAEAVVASGVAVDGSDEARVDLRHLEFHTIDPEGSRDLDQALAIARDGSGWIVHYAIADLAAFVKPGGALDAETRRRGQTLFAPDGSVALHPEVLSHGAASLLPEQDRRAYVWRFVLDAEGVQHDPAQPPVRAWVRSRRQWTYVGAQAAIDDGTAPEPIALLAEVGPVLVAQESARGGASLNSPEEEIVETGDGGYDLRARVTLPIENWNAQVSLMTGMAAAAIMLRRGAGILRTLPPAEPEKIAEFRRRVGVIGRPWAEDMPYGEYLRRVDLADPSAPAIMQAASGLFRGADYDAFDSAAGVPLPEDPVQAAIGAEYAHTTAPLRRLVDRFVLAMCTGAPAWAREALPELAEAMRRSGSLASRLEGGAVDRVEAAVLASRVGEEFDAAVVSTHKGGSRIQIADPFVTATIADDRAPGSAIRVRLTAVDIAKGEVSFVAP</sequence>
<reference evidence="2" key="1">
    <citation type="submission" date="2021-03" db="EMBL/GenBank/DDBJ databases">
        <title>Microbacterium sp. nov., a novel actinobacterium isolated from cow dung.</title>
        <authorList>
            <person name="Zhang L."/>
        </authorList>
    </citation>
    <scope>NUCLEOTIDE SEQUENCE</scope>
    <source>
        <strain evidence="2">NEAU-LLB</strain>
    </source>
</reference>
<accession>A0A939QI55</accession>
<evidence type="ECO:0000313" key="3">
    <source>
        <dbReference type="Proteomes" id="UP000680132"/>
    </source>
</evidence>